<sequence length="129" mass="14768">MKHCSAKLNALEVLKTMANYLSPEIILDRLLPYLMFLANDKYPEVRVAVIQTLTESLSLIKSIMRSDSNIFPEYILPNLAHVAHDDAVIVRMAYAENIASLAETALRYLYIYEILLYLLIVLKTITKLH</sequence>
<evidence type="ECO:0000256" key="3">
    <source>
        <dbReference type="PROSITE-ProRule" id="PRU00103"/>
    </source>
</evidence>
<keyword evidence="1" id="KW-0418">Kinase</keyword>
<dbReference type="InterPro" id="IPR055231">
    <property type="entry name" value="2AA_helical"/>
</dbReference>
<dbReference type="GO" id="GO:0045324">
    <property type="term" value="P:late endosome to vacuole transport"/>
    <property type="evidence" value="ECO:0007669"/>
    <property type="project" value="InterPro"/>
</dbReference>
<evidence type="ECO:0000256" key="1">
    <source>
        <dbReference type="ARBA" id="ARBA00022527"/>
    </source>
</evidence>
<evidence type="ECO:0000259" key="4">
    <source>
        <dbReference type="Pfam" id="PF22956"/>
    </source>
</evidence>
<dbReference type="InterPro" id="IPR016024">
    <property type="entry name" value="ARM-type_fold"/>
</dbReference>
<dbReference type="InterPro" id="IPR021133">
    <property type="entry name" value="HEAT_type_2"/>
</dbReference>
<feature type="repeat" description="HEAT" evidence="3">
    <location>
        <begin position="30"/>
        <end position="68"/>
    </location>
</feature>
<dbReference type="GO" id="GO:0005770">
    <property type="term" value="C:late endosome"/>
    <property type="evidence" value="ECO:0007669"/>
    <property type="project" value="TreeGrafter"/>
</dbReference>
<dbReference type="Proteomes" id="UP001054945">
    <property type="component" value="Unassembled WGS sequence"/>
</dbReference>
<dbReference type="Pfam" id="PF22956">
    <property type="entry name" value="VPS15-like_hel"/>
    <property type="match status" value="1"/>
</dbReference>
<proteinExistence type="predicted"/>
<dbReference type="SUPFAM" id="SSF48371">
    <property type="entry name" value="ARM repeat"/>
    <property type="match status" value="1"/>
</dbReference>
<dbReference type="InterPro" id="IPR011989">
    <property type="entry name" value="ARM-like"/>
</dbReference>
<dbReference type="AlphaFoldDB" id="A0AAV4QBZ7"/>
<dbReference type="GO" id="GO:0016236">
    <property type="term" value="P:macroautophagy"/>
    <property type="evidence" value="ECO:0007669"/>
    <property type="project" value="InterPro"/>
</dbReference>
<dbReference type="GO" id="GO:0071561">
    <property type="term" value="C:nucleus-vacuole junction"/>
    <property type="evidence" value="ECO:0007669"/>
    <property type="project" value="TreeGrafter"/>
</dbReference>
<dbReference type="GO" id="GO:0034272">
    <property type="term" value="C:phosphatidylinositol 3-kinase complex, class III, type II"/>
    <property type="evidence" value="ECO:0007669"/>
    <property type="project" value="TreeGrafter"/>
</dbReference>
<evidence type="ECO:0000313" key="6">
    <source>
        <dbReference type="Proteomes" id="UP001054945"/>
    </source>
</evidence>
<dbReference type="GO" id="GO:0034271">
    <property type="term" value="C:phosphatidylinositol 3-kinase complex, class III, type I"/>
    <property type="evidence" value="ECO:0007669"/>
    <property type="project" value="TreeGrafter"/>
</dbReference>
<keyword evidence="1" id="KW-0808">Transferase</keyword>
<keyword evidence="6" id="KW-1185">Reference proteome</keyword>
<keyword evidence="1" id="KW-0723">Serine/threonine-protein kinase</keyword>
<dbReference type="Gene3D" id="1.25.10.10">
    <property type="entry name" value="Leucine-rich Repeat Variant"/>
    <property type="match status" value="1"/>
</dbReference>
<dbReference type="InterPro" id="IPR045162">
    <property type="entry name" value="Vps15-like"/>
</dbReference>
<dbReference type="GO" id="GO:0004674">
    <property type="term" value="F:protein serine/threonine kinase activity"/>
    <property type="evidence" value="ECO:0007669"/>
    <property type="project" value="UniProtKB-KW"/>
</dbReference>
<accession>A0AAV4QBZ7</accession>
<evidence type="ECO:0000256" key="2">
    <source>
        <dbReference type="ARBA" id="ARBA00022737"/>
    </source>
</evidence>
<dbReference type="GO" id="GO:0006623">
    <property type="term" value="P:protein targeting to vacuole"/>
    <property type="evidence" value="ECO:0007669"/>
    <property type="project" value="TreeGrafter"/>
</dbReference>
<dbReference type="EMBL" id="BPLR01005981">
    <property type="protein sequence ID" value="GIY06610.1"/>
    <property type="molecule type" value="Genomic_DNA"/>
</dbReference>
<evidence type="ECO:0000313" key="5">
    <source>
        <dbReference type="EMBL" id="GIY06610.1"/>
    </source>
</evidence>
<keyword evidence="2" id="KW-0677">Repeat</keyword>
<dbReference type="PANTHER" id="PTHR17583:SF0">
    <property type="entry name" value="PHOSPHOINOSITIDE 3-KINASE REGULATORY SUBUNIT 4"/>
    <property type="match status" value="1"/>
</dbReference>
<reference evidence="5 6" key="1">
    <citation type="submission" date="2021-06" db="EMBL/GenBank/DDBJ databases">
        <title>Caerostris extrusa draft genome.</title>
        <authorList>
            <person name="Kono N."/>
            <person name="Arakawa K."/>
        </authorList>
    </citation>
    <scope>NUCLEOTIDE SEQUENCE [LARGE SCALE GENOMIC DNA]</scope>
</reference>
<comment type="caution">
    <text evidence="5">The sequence shown here is derived from an EMBL/GenBank/DDBJ whole genome shotgun (WGS) entry which is preliminary data.</text>
</comment>
<name>A0AAV4QBZ7_CAEEX</name>
<dbReference type="PANTHER" id="PTHR17583">
    <property type="entry name" value="PHOSPHOINOSITIDE 3-KINASE REGULATORY SUBUNIT 4"/>
    <property type="match status" value="1"/>
</dbReference>
<protein>
    <submittedName>
        <fullName evidence="5">Phosphoinositide 3-kinase regulatory subunit 4</fullName>
    </submittedName>
</protein>
<organism evidence="5 6">
    <name type="scientific">Caerostris extrusa</name>
    <name type="common">Bark spider</name>
    <name type="synonym">Caerostris bankana</name>
    <dbReference type="NCBI Taxonomy" id="172846"/>
    <lineage>
        <taxon>Eukaryota</taxon>
        <taxon>Metazoa</taxon>
        <taxon>Ecdysozoa</taxon>
        <taxon>Arthropoda</taxon>
        <taxon>Chelicerata</taxon>
        <taxon>Arachnida</taxon>
        <taxon>Araneae</taxon>
        <taxon>Araneomorphae</taxon>
        <taxon>Entelegynae</taxon>
        <taxon>Araneoidea</taxon>
        <taxon>Araneidae</taxon>
        <taxon>Caerostris</taxon>
    </lineage>
</organism>
<feature type="domain" description="Phosphatase 2A Regulatory Subunit A helical" evidence="4">
    <location>
        <begin position="2"/>
        <end position="109"/>
    </location>
</feature>
<dbReference type="PROSITE" id="PS50077">
    <property type="entry name" value="HEAT_REPEAT"/>
    <property type="match status" value="1"/>
</dbReference>
<gene>
    <name evidence="5" type="primary">PIK3R4</name>
    <name evidence="5" type="ORF">CEXT_690041</name>
</gene>